<reference evidence="2" key="1">
    <citation type="submission" date="2021-01" db="EMBL/GenBank/DDBJ databases">
        <authorList>
            <person name="Corre E."/>
            <person name="Pelletier E."/>
            <person name="Niang G."/>
            <person name="Scheremetjew M."/>
            <person name="Finn R."/>
            <person name="Kale V."/>
            <person name="Holt S."/>
            <person name="Cochrane G."/>
            <person name="Meng A."/>
            <person name="Brown T."/>
            <person name="Cohen L."/>
        </authorList>
    </citation>
    <scope>NUCLEOTIDE SEQUENCE</scope>
    <source>
        <strain evidence="2">SM1012Den-03</strain>
    </source>
</reference>
<dbReference type="EMBL" id="HBGZ01005422">
    <property type="protein sequence ID" value="CAD9582001.1"/>
    <property type="molecule type" value="Transcribed_RNA"/>
</dbReference>
<evidence type="ECO:0000313" key="2">
    <source>
        <dbReference type="EMBL" id="CAD9582001.1"/>
    </source>
</evidence>
<sequence length="269" mass="29233">MRKARSAVAAYALAVFTRHPHAAAFISSSSRDCSTRVSLNMGKSNPLVENNLPEPLLLGSGSFTRKLILSEMNIPYHKIVREIDERGLGDRSKDAPRDLVLMLAKAKMDHLINEIQAGNCNDDLPSGFTSANEWVVLTGDQVVTHAGNILEKPDSVEQAKEFVTGYASSPCNTVGSCVLTHLPSGIQVSGVDTATIHFKPTITDDIIDNLLKEDAPVLSCAGGLMIEHPLTREHIDRIEGTEDSVMGLSKDLVIRLLGELRQKLLENAK</sequence>
<protein>
    <recommendedName>
        <fullName evidence="3">Maf-like protein</fullName>
    </recommendedName>
</protein>
<proteinExistence type="inferred from homology"/>
<keyword evidence="1" id="KW-0378">Hydrolase</keyword>
<dbReference type="GO" id="GO:0047429">
    <property type="term" value="F:nucleoside triphosphate diphosphatase activity"/>
    <property type="evidence" value="ECO:0007669"/>
    <property type="project" value="InterPro"/>
</dbReference>
<dbReference type="PANTHER" id="PTHR43213">
    <property type="entry name" value="BIFUNCTIONAL DTTP/UTP PYROPHOSPHATASE/METHYLTRANSFERASE PROTEIN-RELATED"/>
    <property type="match status" value="1"/>
</dbReference>
<dbReference type="AlphaFoldDB" id="A0A7S2P7K0"/>
<evidence type="ECO:0008006" key="3">
    <source>
        <dbReference type="Google" id="ProtNLM"/>
    </source>
</evidence>
<dbReference type="Gene3D" id="3.90.950.10">
    <property type="match status" value="1"/>
</dbReference>
<dbReference type="HAMAP" id="MF_00528">
    <property type="entry name" value="Maf"/>
    <property type="match status" value="1"/>
</dbReference>
<evidence type="ECO:0000256" key="1">
    <source>
        <dbReference type="ARBA" id="ARBA00022801"/>
    </source>
</evidence>
<name>A0A7S2P7K0_9STRA</name>
<dbReference type="InterPro" id="IPR029001">
    <property type="entry name" value="ITPase-like_fam"/>
</dbReference>
<dbReference type="InterPro" id="IPR003697">
    <property type="entry name" value="Maf-like"/>
</dbReference>
<organism evidence="2">
    <name type="scientific">Skeletonema marinoi</name>
    <dbReference type="NCBI Taxonomy" id="267567"/>
    <lineage>
        <taxon>Eukaryota</taxon>
        <taxon>Sar</taxon>
        <taxon>Stramenopiles</taxon>
        <taxon>Ochrophyta</taxon>
        <taxon>Bacillariophyta</taxon>
        <taxon>Coscinodiscophyceae</taxon>
        <taxon>Thalassiosirophycidae</taxon>
        <taxon>Thalassiosirales</taxon>
        <taxon>Skeletonemataceae</taxon>
        <taxon>Skeletonema</taxon>
        <taxon>Skeletonema marinoi-dohrnii complex</taxon>
    </lineage>
</organism>
<dbReference type="Pfam" id="PF02545">
    <property type="entry name" value="Maf"/>
    <property type="match status" value="1"/>
</dbReference>
<dbReference type="SUPFAM" id="SSF52972">
    <property type="entry name" value="ITPase-like"/>
    <property type="match status" value="1"/>
</dbReference>
<gene>
    <name evidence="2" type="ORF">SMAR0320_LOCUS3754</name>
</gene>
<accession>A0A7S2P7K0</accession>
<dbReference type="PANTHER" id="PTHR43213:SF4">
    <property type="entry name" value="7-METHYL-GTP PYROPHOSPHATASE"/>
    <property type="match status" value="1"/>
</dbReference>